<evidence type="ECO:0000256" key="2">
    <source>
        <dbReference type="ARBA" id="ARBA00008663"/>
    </source>
</evidence>
<evidence type="ECO:0000256" key="9">
    <source>
        <dbReference type="ARBA" id="ARBA00022842"/>
    </source>
</evidence>
<dbReference type="KEGG" id="ome:OLMES_0550"/>
<keyword evidence="4 13" id="KW-0808">Transferase</keyword>
<gene>
    <name evidence="16" type="ORF">OLMES_0550</name>
</gene>
<dbReference type="UniPathway" id="UPA00109">
    <property type="reaction ID" value="UER00188"/>
</dbReference>
<evidence type="ECO:0000256" key="4">
    <source>
        <dbReference type="ARBA" id="ARBA00022679"/>
    </source>
</evidence>
<dbReference type="InterPro" id="IPR015806">
    <property type="entry name" value="Pyrv_Knase_insert_dom_sf"/>
</dbReference>
<evidence type="ECO:0000259" key="15">
    <source>
        <dbReference type="Pfam" id="PF02887"/>
    </source>
</evidence>
<evidence type="ECO:0000259" key="14">
    <source>
        <dbReference type="Pfam" id="PF00224"/>
    </source>
</evidence>
<keyword evidence="7 13" id="KW-0418">Kinase</keyword>
<dbReference type="Gene3D" id="3.20.20.60">
    <property type="entry name" value="Phosphoenolpyruvate-binding domains"/>
    <property type="match status" value="1"/>
</dbReference>
<sequence length="484" mass="52403">MTLLRRTKIIATLGPATRTPEAISAIIEAGVDMVRLNFSHGSAEEHRERADLVREIARQCGRFVSVMADLQGPKLRIARFKDDKIRLNRGDHFIFDMQLDSDAGNLERVGIDYKGLINDVEAGDILLLDDGRMEMAVESLTESEIHCKVLIGGVLSNNKGINRKGGGLSAKALTTKDKNDIVTAANINVDYVAVSFPRSAEDMHEARELLSAAGSQAGLIAKIERAEVVQDQHVLDEIICASEGVMIARGDLAVEIGDAGLVGVQKQIIRRSRTLNRFVITATQMMESMIENPMPTRAEVSDVANAVFDSTDAVMLSAESAVGEYPAEAVAAMARICLGAERDPATRKSKHRLDEAFHRVDEAIALSAMYAANHLDGVKAIICMTETGATPLLMSRIRSALPIFAFSRHPATQNRVTIYRSVHTIPFDSTTIANEAVNATAVQALKDQGIVTDGDLVIITKGDYVNAQGGTNTMKIVRVGSEVL</sequence>
<reference evidence="16 17" key="1">
    <citation type="submission" date="2017-05" db="EMBL/GenBank/DDBJ databases">
        <title>Genomic insights into alkan degradation activity of Oleiphilus messinensis.</title>
        <authorList>
            <person name="Kozyavkin S.A."/>
            <person name="Slesarev A.I."/>
            <person name="Golyshin P.N."/>
            <person name="Korzhenkov A."/>
            <person name="Golyshina O.N."/>
            <person name="Toshchakov S.V."/>
        </authorList>
    </citation>
    <scope>NUCLEOTIDE SEQUENCE [LARGE SCALE GENOMIC DNA]</scope>
    <source>
        <strain evidence="16 17">ME102</strain>
    </source>
</reference>
<dbReference type="Proteomes" id="UP000196027">
    <property type="component" value="Chromosome"/>
</dbReference>
<dbReference type="Gene3D" id="3.40.1380.20">
    <property type="entry name" value="Pyruvate kinase, C-terminal domain"/>
    <property type="match status" value="1"/>
</dbReference>
<dbReference type="NCBIfam" id="NF004491">
    <property type="entry name" value="PRK05826.1"/>
    <property type="match status" value="1"/>
</dbReference>
<keyword evidence="5" id="KW-0479">Metal-binding</keyword>
<dbReference type="NCBIfam" id="TIGR01064">
    <property type="entry name" value="pyruv_kin"/>
    <property type="match status" value="1"/>
</dbReference>
<dbReference type="InterPro" id="IPR001697">
    <property type="entry name" value="Pyr_Knase"/>
</dbReference>
<name>A0A1Y0I5H0_9GAMM</name>
<evidence type="ECO:0000256" key="7">
    <source>
        <dbReference type="ARBA" id="ARBA00022777"/>
    </source>
</evidence>
<evidence type="ECO:0000256" key="12">
    <source>
        <dbReference type="NCBIfam" id="TIGR01064"/>
    </source>
</evidence>
<dbReference type="SUPFAM" id="SSF51621">
    <property type="entry name" value="Phosphoenolpyruvate/pyruvate domain"/>
    <property type="match status" value="1"/>
</dbReference>
<evidence type="ECO:0000256" key="10">
    <source>
        <dbReference type="ARBA" id="ARBA00023152"/>
    </source>
</evidence>
<dbReference type="FunFam" id="2.40.33.10:FF:000001">
    <property type="entry name" value="Pyruvate kinase"/>
    <property type="match status" value="1"/>
</dbReference>
<evidence type="ECO:0000256" key="1">
    <source>
        <dbReference type="ARBA" id="ARBA00004997"/>
    </source>
</evidence>
<dbReference type="SUPFAM" id="SSF52935">
    <property type="entry name" value="PK C-terminal domain-like"/>
    <property type="match status" value="1"/>
</dbReference>
<dbReference type="GO" id="GO:0004743">
    <property type="term" value="F:pyruvate kinase activity"/>
    <property type="evidence" value="ECO:0007669"/>
    <property type="project" value="UniProtKB-UniRule"/>
</dbReference>
<evidence type="ECO:0000256" key="13">
    <source>
        <dbReference type="RuleBase" id="RU000504"/>
    </source>
</evidence>
<keyword evidence="11 16" id="KW-0670">Pyruvate</keyword>
<evidence type="ECO:0000256" key="11">
    <source>
        <dbReference type="ARBA" id="ARBA00023317"/>
    </source>
</evidence>
<dbReference type="GO" id="GO:0000287">
    <property type="term" value="F:magnesium ion binding"/>
    <property type="evidence" value="ECO:0007669"/>
    <property type="project" value="UniProtKB-UniRule"/>
</dbReference>
<dbReference type="RefSeq" id="WP_232465251.1">
    <property type="nucleotide sequence ID" value="NZ_CP021425.1"/>
</dbReference>
<evidence type="ECO:0000256" key="6">
    <source>
        <dbReference type="ARBA" id="ARBA00022741"/>
    </source>
</evidence>
<dbReference type="NCBIfam" id="NF004978">
    <property type="entry name" value="PRK06354.1"/>
    <property type="match status" value="1"/>
</dbReference>
<dbReference type="EMBL" id="CP021425">
    <property type="protein sequence ID" value="ARU54653.1"/>
    <property type="molecule type" value="Genomic_DNA"/>
</dbReference>
<dbReference type="InterPro" id="IPR015813">
    <property type="entry name" value="Pyrv/PenolPyrv_kinase-like_dom"/>
</dbReference>
<dbReference type="InterPro" id="IPR015793">
    <property type="entry name" value="Pyrv_Knase_brl"/>
</dbReference>
<dbReference type="Pfam" id="PF02887">
    <property type="entry name" value="PK_C"/>
    <property type="match status" value="1"/>
</dbReference>
<evidence type="ECO:0000256" key="3">
    <source>
        <dbReference type="ARBA" id="ARBA00012142"/>
    </source>
</evidence>
<dbReference type="GO" id="GO:0005524">
    <property type="term" value="F:ATP binding"/>
    <property type="evidence" value="ECO:0007669"/>
    <property type="project" value="UniProtKB-KW"/>
</dbReference>
<dbReference type="GO" id="GO:0016301">
    <property type="term" value="F:kinase activity"/>
    <property type="evidence" value="ECO:0007669"/>
    <property type="project" value="UniProtKB-KW"/>
</dbReference>
<dbReference type="SUPFAM" id="SSF50800">
    <property type="entry name" value="PK beta-barrel domain-like"/>
    <property type="match status" value="1"/>
</dbReference>
<keyword evidence="17" id="KW-1185">Reference proteome</keyword>
<accession>A0A1Y0I5H0</accession>
<dbReference type="EC" id="2.7.1.40" evidence="3 12"/>
<dbReference type="InterPro" id="IPR040442">
    <property type="entry name" value="Pyrv_kinase-like_dom_sf"/>
</dbReference>
<dbReference type="AlphaFoldDB" id="A0A1Y0I5H0"/>
<dbReference type="InterPro" id="IPR015795">
    <property type="entry name" value="Pyrv_Knase_C"/>
</dbReference>
<evidence type="ECO:0000313" key="17">
    <source>
        <dbReference type="Proteomes" id="UP000196027"/>
    </source>
</evidence>
<dbReference type="GO" id="GO:0030955">
    <property type="term" value="F:potassium ion binding"/>
    <property type="evidence" value="ECO:0007669"/>
    <property type="project" value="UniProtKB-UniRule"/>
</dbReference>
<organism evidence="16 17">
    <name type="scientific">Oleiphilus messinensis</name>
    <dbReference type="NCBI Taxonomy" id="141451"/>
    <lineage>
        <taxon>Bacteria</taxon>
        <taxon>Pseudomonadati</taxon>
        <taxon>Pseudomonadota</taxon>
        <taxon>Gammaproteobacteria</taxon>
        <taxon>Oceanospirillales</taxon>
        <taxon>Oleiphilaceae</taxon>
        <taxon>Oleiphilus</taxon>
    </lineage>
</organism>
<keyword evidence="6" id="KW-0547">Nucleotide-binding</keyword>
<feature type="domain" description="Pyruvate kinase barrel" evidence="14">
    <location>
        <begin position="5"/>
        <end position="330"/>
    </location>
</feature>
<proteinExistence type="inferred from homology"/>
<evidence type="ECO:0000313" key="16">
    <source>
        <dbReference type="EMBL" id="ARU54653.1"/>
    </source>
</evidence>
<comment type="catalytic activity">
    <reaction evidence="13">
        <text>pyruvate + ATP = phosphoenolpyruvate + ADP + H(+)</text>
        <dbReference type="Rhea" id="RHEA:18157"/>
        <dbReference type="ChEBI" id="CHEBI:15361"/>
        <dbReference type="ChEBI" id="CHEBI:15378"/>
        <dbReference type="ChEBI" id="CHEBI:30616"/>
        <dbReference type="ChEBI" id="CHEBI:58702"/>
        <dbReference type="ChEBI" id="CHEBI:456216"/>
        <dbReference type="EC" id="2.7.1.40"/>
    </reaction>
</comment>
<dbReference type="PRINTS" id="PR01050">
    <property type="entry name" value="PYRUVTKNASE"/>
</dbReference>
<dbReference type="InterPro" id="IPR036918">
    <property type="entry name" value="Pyrv_Knase_C_sf"/>
</dbReference>
<keyword evidence="8" id="KW-0067">ATP-binding</keyword>
<dbReference type="Pfam" id="PF00224">
    <property type="entry name" value="PK"/>
    <property type="match status" value="1"/>
</dbReference>
<dbReference type="Gene3D" id="2.40.33.10">
    <property type="entry name" value="PK beta-barrel domain-like"/>
    <property type="match status" value="1"/>
</dbReference>
<keyword evidence="9 13" id="KW-0460">Magnesium</keyword>
<keyword evidence="10 13" id="KW-0324">Glycolysis</keyword>
<feature type="domain" description="Pyruvate kinase C-terminal" evidence="15">
    <location>
        <begin position="362"/>
        <end position="477"/>
    </location>
</feature>
<protein>
    <recommendedName>
        <fullName evidence="3 12">Pyruvate kinase</fullName>
        <ecNumber evidence="3 12">2.7.1.40</ecNumber>
    </recommendedName>
</protein>
<comment type="similarity">
    <text evidence="2 13">Belongs to the pyruvate kinase family.</text>
</comment>
<dbReference type="InterPro" id="IPR011037">
    <property type="entry name" value="Pyrv_Knase-like_insert_dom_sf"/>
</dbReference>
<evidence type="ECO:0000256" key="8">
    <source>
        <dbReference type="ARBA" id="ARBA00022840"/>
    </source>
</evidence>
<evidence type="ECO:0000256" key="5">
    <source>
        <dbReference type="ARBA" id="ARBA00022723"/>
    </source>
</evidence>
<comment type="pathway">
    <text evidence="1 13">Carbohydrate degradation; glycolysis; pyruvate from D-glyceraldehyde 3-phosphate: step 5/5.</text>
</comment>
<dbReference type="PANTHER" id="PTHR11817">
    <property type="entry name" value="PYRUVATE KINASE"/>
    <property type="match status" value="1"/>
</dbReference>